<proteinExistence type="predicted"/>
<gene>
    <name evidence="2" type="ORF">Tci_905235</name>
</gene>
<feature type="compositionally biased region" description="Low complexity" evidence="1">
    <location>
        <begin position="37"/>
        <end position="48"/>
    </location>
</feature>
<reference evidence="2" key="1">
    <citation type="journal article" date="2019" name="Sci. Rep.">
        <title>Draft genome of Tanacetum cinerariifolium, the natural source of mosquito coil.</title>
        <authorList>
            <person name="Yamashiro T."/>
            <person name="Shiraishi A."/>
            <person name="Satake H."/>
            <person name="Nakayama K."/>
        </authorList>
    </citation>
    <scope>NUCLEOTIDE SEQUENCE</scope>
</reference>
<accession>A0A699VIN1</accession>
<comment type="caution">
    <text evidence="2">The sequence shown here is derived from an EMBL/GenBank/DDBJ whole genome shotgun (WGS) entry which is preliminary data.</text>
</comment>
<evidence type="ECO:0000313" key="2">
    <source>
        <dbReference type="EMBL" id="GFD33266.1"/>
    </source>
</evidence>
<organism evidence="2">
    <name type="scientific">Tanacetum cinerariifolium</name>
    <name type="common">Dalmatian daisy</name>
    <name type="synonym">Chrysanthemum cinerariifolium</name>
    <dbReference type="NCBI Taxonomy" id="118510"/>
    <lineage>
        <taxon>Eukaryota</taxon>
        <taxon>Viridiplantae</taxon>
        <taxon>Streptophyta</taxon>
        <taxon>Embryophyta</taxon>
        <taxon>Tracheophyta</taxon>
        <taxon>Spermatophyta</taxon>
        <taxon>Magnoliopsida</taxon>
        <taxon>eudicotyledons</taxon>
        <taxon>Gunneridae</taxon>
        <taxon>Pentapetalae</taxon>
        <taxon>asterids</taxon>
        <taxon>campanulids</taxon>
        <taxon>Asterales</taxon>
        <taxon>Asteraceae</taxon>
        <taxon>Asteroideae</taxon>
        <taxon>Anthemideae</taxon>
        <taxon>Anthemidinae</taxon>
        <taxon>Tanacetum</taxon>
    </lineage>
</organism>
<dbReference type="AlphaFoldDB" id="A0A699VIN1"/>
<feature type="non-terminal residue" evidence="2">
    <location>
        <position position="1"/>
    </location>
</feature>
<dbReference type="EMBL" id="BKCJ011433417">
    <property type="protein sequence ID" value="GFD33266.1"/>
    <property type="molecule type" value="Genomic_DNA"/>
</dbReference>
<protein>
    <submittedName>
        <fullName evidence="2">Uncharacterized protein</fullName>
    </submittedName>
</protein>
<evidence type="ECO:0000256" key="1">
    <source>
        <dbReference type="SAM" id="MobiDB-lite"/>
    </source>
</evidence>
<name>A0A699VIN1_TANCI</name>
<feature type="region of interest" description="Disordered" evidence="1">
    <location>
        <begin position="37"/>
        <end position="65"/>
    </location>
</feature>
<sequence>NKAIVFLSVVASRFPPSNNQLRTSSNPINQATVQDGRVTVQQVQGRQTHGFVGTGNKGTASTSKGNYAAGQEKITKDLDAYNSDCDDISLAKADVQEM</sequence>